<dbReference type="Proteomes" id="UP000267096">
    <property type="component" value="Unassembled WGS sequence"/>
</dbReference>
<gene>
    <name evidence="2" type="ORF">ASIM_LOCUS2849</name>
</gene>
<evidence type="ECO:0000313" key="3">
    <source>
        <dbReference type="Proteomes" id="UP000267096"/>
    </source>
</evidence>
<keyword evidence="1" id="KW-0812">Transmembrane</keyword>
<reference evidence="2 3" key="2">
    <citation type="submission" date="2018-11" db="EMBL/GenBank/DDBJ databases">
        <authorList>
            <consortium name="Pathogen Informatics"/>
        </authorList>
    </citation>
    <scope>NUCLEOTIDE SEQUENCE [LARGE SCALE GENOMIC DNA]</scope>
</reference>
<proteinExistence type="predicted"/>
<name>A0A0M3J617_ANISI</name>
<keyword evidence="3" id="KW-1185">Reference proteome</keyword>
<keyword evidence="1" id="KW-0472">Membrane</keyword>
<dbReference type="EMBL" id="UYRR01004071">
    <property type="protein sequence ID" value="VDK20738.1"/>
    <property type="molecule type" value="Genomic_DNA"/>
</dbReference>
<evidence type="ECO:0000256" key="1">
    <source>
        <dbReference type="SAM" id="Phobius"/>
    </source>
</evidence>
<sequence>MNWDSERSSGDESEHQNSGVQVLQLSPVHFVAGLVQPAVVTDSRHLTRLFSIIGPLIMIVILIILILAFFYLNYSRIKQFYSRRKTHYFHPYLINTNGSTIRPYITRSPDVSPQTYFLTKPSY</sequence>
<evidence type="ECO:0000313" key="2">
    <source>
        <dbReference type="EMBL" id="VDK20738.1"/>
    </source>
</evidence>
<keyword evidence="1" id="KW-1133">Transmembrane helix</keyword>
<dbReference type="AlphaFoldDB" id="A0A0M3J617"/>
<dbReference type="WBParaSite" id="ASIM_0000300101-mRNA-1">
    <property type="protein sequence ID" value="ASIM_0000300101-mRNA-1"/>
    <property type="gene ID" value="ASIM_0000300101"/>
</dbReference>
<reference evidence="4" key="1">
    <citation type="submission" date="2017-02" db="UniProtKB">
        <authorList>
            <consortium name="WormBaseParasite"/>
        </authorList>
    </citation>
    <scope>IDENTIFICATION</scope>
</reference>
<accession>A0A0M3J617</accession>
<feature type="transmembrane region" description="Helical" evidence="1">
    <location>
        <begin position="52"/>
        <end position="74"/>
    </location>
</feature>
<evidence type="ECO:0000313" key="4">
    <source>
        <dbReference type="WBParaSite" id="ASIM_0000300101-mRNA-1"/>
    </source>
</evidence>
<protein>
    <submittedName>
        <fullName evidence="4">Low-density lipoprotein receptor-related protein 6</fullName>
    </submittedName>
</protein>
<organism evidence="4">
    <name type="scientific">Anisakis simplex</name>
    <name type="common">Herring worm</name>
    <dbReference type="NCBI Taxonomy" id="6269"/>
    <lineage>
        <taxon>Eukaryota</taxon>
        <taxon>Metazoa</taxon>
        <taxon>Ecdysozoa</taxon>
        <taxon>Nematoda</taxon>
        <taxon>Chromadorea</taxon>
        <taxon>Rhabditida</taxon>
        <taxon>Spirurina</taxon>
        <taxon>Ascaridomorpha</taxon>
        <taxon>Ascaridoidea</taxon>
        <taxon>Anisakidae</taxon>
        <taxon>Anisakis</taxon>
        <taxon>Anisakis simplex complex</taxon>
    </lineage>
</organism>